<protein>
    <submittedName>
        <fullName evidence="1">Uncharacterized protein</fullName>
    </submittedName>
</protein>
<name>A0ACB7SQI4_HYAAI</name>
<comment type="caution">
    <text evidence="1">The sequence shown here is derived from an EMBL/GenBank/DDBJ whole genome shotgun (WGS) entry which is preliminary data.</text>
</comment>
<keyword evidence="2" id="KW-1185">Reference proteome</keyword>
<sequence>MPHRQRGTPSLSQTTTGSGMRTLRCGNFAKDLFRRVKARLARRLTLQYRQRRVGERRECRSDANPARRF</sequence>
<reference evidence="1" key="1">
    <citation type="submission" date="2020-05" db="EMBL/GenBank/DDBJ databases">
        <title>Large-scale comparative analyses of tick genomes elucidate their genetic diversity and vector capacities.</title>
        <authorList>
            <person name="Jia N."/>
            <person name="Wang J."/>
            <person name="Shi W."/>
            <person name="Du L."/>
            <person name="Sun Y."/>
            <person name="Zhan W."/>
            <person name="Jiang J."/>
            <person name="Wang Q."/>
            <person name="Zhang B."/>
            <person name="Ji P."/>
            <person name="Sakyi L.B."/>
            <person name="Cui X."/>
            <person name="Yuan T."/>
            <person name="Jiang B."/>
            <person name="Yang W."/>
            <person name="Lam T.T.-Y."/>
            <person name="Chang Q."/>
            <person name="Ding S."/>
            <person name="Wang X."/>
            <person name="Zhu J."/>
            <person name="Ruan X."/>
            <person name="Zhao L."/>
            <person name="Wei J."/>
            <person name="Que T."/>
            <person name="Du C."/>
            <person name="Cheng J."/>
            <person name="Dai P."/>
            <person name="Han X."/>
            <person name="Huang E."/>
            <person name="Gao Y."/>
            <person name="Liu J."/>
            <person name="Shao H."/>
            <person name="Ye R."/>
            <person name="Li L."/>
            <person name="Wei W."/>
            <person name="Wang X."/>
            <person name="Wang C."/>
            <person name="Yang T."/>
            <person name="Huo Q."/>
            <person name="Li W."/>
            <person name="Guo W."/>
            <person name="Chen H."/>
            <person name="Zhou L."/>
            <person name="Ni X."/>
            <person name="Tian J."/>
            <person name="Zhou Y."/>
            <person name="Sheng Y."/>
            <person name="Liu T."/>
            <person name="Pan Y."/>
            <person name="Xia L."/>
            <person name="Li J."/>
            <person name="Zhao F."/>
            <person name="Cao W."/>
        </authorList>
    </citation>
    <scope>NUCLEOTIDE SEQUENCE</scope>
    <source>
        <strain evidence="1">Hyas-2018</strain>
    </source>
</reference>
<dbReference type="EMBL" id="CM023483">
    <property type="protein sequence ID" value="KAH6936312.1"/>
    <property type="molecule type" value="Genomic_DNA"/>
</dbReference>
<proteinExistence type="predicted"/>
<evidence type="ECO:0000313" key="1">
    <source>
        <dbReference type="EMBL" id="KAH6936312.1"/>
    </source>
</evidence>
<dbReference type="Proteomes" id="UP000821845">
    <property type="component" value="Chromosome 3"/>
</dbReference>
<gene>
    <name evidence="1" type="ORF">HPB50_015825</name>
</gene>
<evidence type="ECO:0000313" key="2">
    <source>
        <dbReference type="Proteomes" id="UP000821845"/>
    </source>
</evidence>
<accession>A0ACB7SQI4</accession>
<organism evidence="1 2">
    <name type="scientific">Hyalomma asiaticum</name>
    <name type="common">Tick</name>
    <dbReference type="NCBI Taxonomy" id="266040"/>
    <lineage>
        <taxon>Eukaryota</taxon>
        <taxon>Metazoa</taxon>
        <taxon>Ecdysozoa</taxon>
        <taxon>Arthropoda</taxon>
        <taxon>Chelicerata</taxon>
        <taxon>Arachnida</taxon>
        <taxon>Acari</taxon>
        <taxon>Parasitiformes</taxon>
        <taxon>Ixodida</taxon>
        <taxon>Ixodoidea</taxon>
        <taxon>Ixodidae</taxon>
        <taxon>Hyalomminae</taxon>
        <taxon>Hyalomma</taxon>
    </lineage>
</organism>